<keyword evidence="3" id="KW-0378">Hydrolase</keyword>
<evidence type="ECO:0000256" key="1">
    <source>
        <dbReference type="ARBA" id="ARBA00004167"/>
    </source>
</evidence>
<accession>A0AA38VUB3</accession>
<evidence type="ECO:0000256" key="8">
    <source>
        <dbReference type="SAM" id="MobiDB-lite"/>
    </source>
</evidence>
<proteinExistence type="predicted"/>
<dbReference type="SUPFAM" id="SSF53474">
    <property type="entry name" value="alpha/beta-Hydrolases"/>
    <property type="match status" value="1"/>
</dbReference>
<dbReference type="GO" id="GO:0016020">
    <property type="term" value="C:membrane"/>
    <property type="evidence" value="ECO:0007669"/>
    <property type="project" value="UniProtKB-SubCell"/>
</dbReference>
<keyword evidence="12" id="KW-1185">Reference proteome</keyword>
<comment type="caution">
    <text evidence="11">The sequence shown here is derived from an EMBL/GenBank/DDBJ whole genome shotgun (WGS) entry which is preliminary data.</text>
</comment>
<gene>
    <name evidence="11" type="ORF">NKR19_g5982</name>
</gene>
<dbReference type="Gene3D" id="3.40.50.1820">
    <property type="entry name" value="alpha/beta hydrolase"/>
    <property type="match status" value="1"/>
</dbReference>
<sequence>MPVPFLGRLNISEYIALIGSFLFVGFESIIRVLTLALPTSLFELFYRASRRLFDRFISPAEKRAGRRRRPISDAIRDASDFVDICALFGYTAEEHVLQTKDGFLLGLHRLAWKKGEEDVKVNSGRKSVKKRVVYMHHGLLMNSEVWVCLTDAQRALPFLLVERGFDVWLGNNRGNKYSKKSVFHAPTSLEFWNFSIDEFAFHDIPDSIAYILETTHQKSLSYIGFSQGTAQAFASLAVHPKLNDQVNVFIALAPAMSPAGLHNGIVDALVKASPQVLFLLFGRRSILSSATTWQEIIYPPLFTKMIDMSLAFLFNWRTENISVSQKLAAYPHLYSFTSTKSVVHWFQIIRNKSFQMYDDDVHPPLALSSGSKFTKVAKYPTRNIKTPIVLVYGGSDSLVDIDVMLRELPKQTVATGIPHYEHLDFLWARDVDTMVFPHVFDALESFTDAEHTKEEYERYRIARHTSMTASASYSHAAARQGSVSDVPDSDVTAKENGDDGQVTGSQWTGQGSGNSPRENGFQAVSNQITASPQQQPPPPATQQQSQIPVLSPLPARLSGRRRQHGRTGSMDDGSGSDYQSSPDRTAHKAESDGGRRTPDTTPTRRRKLGGSSGHSGGSLSLDSVHSMREGKGIALGASRAVGGVERVTTQRAGAGEGT</sequence>
<feature type="domain" description="AB hydrolase-1" evidence="10">
    <location>
        <begin position="132"/>
        <end position="427"/>
    </location>
</feature>
<evidence type="ECO:0000256" key="2">
    <source>
        <dbReference type="ARBA" id="ARBA00022692"/>
    </source>
</evidence>
<evidence type="ECO:0000256" key="3">
    <source>
        <dbReference type="ARBA" id="ARBA00022801"/>
    </source>
</evidence>
<evidence type="ECO:0000256" key="5">
    <source>
        <dbReference type="ARBA" id="ARBA00022989"/>
    </source>
</evidence>
<dbReference type="GO" id="GO:0016042">
    <property type="term" value="P:lipid catabolic process"/>
    <property type="evidence" value="ECO:0007669"/>
    <property type="project" value="UniProtKB-KW"/>
</dbReference>
<dbReference type="AlphaFoldDB" id="A0AA38VUB3"/>
<reference evidence="11" key="1">
    <citation type="submission" date="2022-07" db="EMBL/GenBank/DDBJ databases">
        <title>Fungi with potential for degradation of polypropylene.</title>
        <authorList>
            <person name="Gostincar C."/>
        </authorList>
    </citation>
    <scope>NUCLEOTIDE SEQUENCE</scope>
    <source>
        <strain evidence="11">EXF-13287</strain>
    </source>
</reference>
<evidence type="ECO:0000256" key="7">
    <source>
        <dbReference type="ARBA" id="ARBA00023136"/>
    </source>
</evidence>
<evidence type="ECO:0000256" key="9">
    <source>
        <dbReference type="SAM" id="Phobius"/>
    </source>
</evidence>
<comment type="subcellular location">
    <subcellularLocation>
        <location evidence="1">Membrane</location>
        <topology evidence="1">Single-pass membrane protein</topology>
    </subcellularLocation>
</comment>
<keyword evidence="2 9" id="KW-0812">Transmembrane</keyword>
<dbReference type="InterPro" id="IPR000073">
    <property type="entry name" value="AB_hydrolase_1"/>
</dbReference>
<dbReference type="PANTHER" id="PTHR11005">
    <property type="entry name" value="LYSOSOMAL ACID LIPASE-RELATED"/>
    <property type="match status" value="1"/>
</dbReference>
<dbReference type="InterPro" id="IPR029058">
    <property type="entry name" value="AB_hydrolase_fold"/>
</dbReference>
<feature type="region of interest" description="Disordered" evidence="8">
    <location>
        <begin position="472"/>
        <end position="658"/>
    </location>
</feature>
<feature type="compositionally biased region" description="Basic and acidic residues" evidence="8">
    <location>
        <begin position="584"/>
        <end position="598"/>
    </location>
</feature>
<feature type="compositionally biased region" description="Polar residues" evidence="8">
    <location>
        <begin position="502"/>
        <end position="526"/>
    </location>
</feature>
<dbReference type="Proteomes" id="UP001174691">
    <property type="component" value="Unassembled WGS sequence"/>
</dbReference>
<evidence type="ECO:0000259" key="10">
    <source>
        <dbReference type="Pfam" id="PF00561"/>
    </source>
</evidence>
<feature type="transmembrane region" description="Helical" evidence="9">
    <location>
        <begin position="14"/>
        <end position="46"/>
    </location>
</feature>
<keyword evidence="7 9" id="KW-0472">Membrane</keyword>
<dbReference type="EMBL" id="JANBVN010000087">
    <property type="protein sequence ID" value="KAJ9148218.1"/>
    <property type="molecule type" value="Genomic_DNA"/>
</dbReference>
<evidence type="ECO:0000256" key="4">
    <source>
        <dbReference type="ARBA" id="ARBA00022963"/>
    </source>
</evidence>
<dbReference type="FunFam" id="3.40.50.1820:FF:000095">
    <property type="entry name" value="Triglyceride lipase-cholesterol esterase"/>
    <property type="match status" value="1"/>
</dbReference>
<keyword evidence="5 9" id="KW-1133">Transmembrane helix</keyword>
<protein>
    <submittedName>
        <fullName evidence="11">Alpha/beta-hydrolase</fullName>
    </submittedName>
</protein>
<name>A0AA38VUB3_9PEZI</name>
<keyword evidence="6" id="KW-0443">Lipid metabolism</keyword>
<evidence type="ECO:0000313" key="12">
    <source>
        <dbReference type="Proteomes" id="UP001174691"/>
    </source>
</evidence>
<dbReference type="GO" id="GO:0016787">
    <property type="term" value="F:hydrolase activity"/>
    <property type="evidence" value="ECO:0007669"/>
    <property type="project" value="UniProtKB-KW"/>
</dbReference>
<keyword evidence="4" id="KW-0442">Lipid degradation</keyword>
<organism evidence="11 12">
    <name type="scientific">Coniochaeta hoffmannii</name>
    <dbReference type="NCBI Taxonomy" id="91930"/>
    <lineage>
        <taxon>Eukaryota</taxon>
        <taxon>Fungi</taxon>
        <taxon>Dikarya</taxon>
        <taxon>Ascomycota</taxon>
        <taxon>Pezizomycotina</taxon>
        <taxon>Sordariomycetes</taxon>
        <taxon>Sordariomycetidae</taxon>
        <taxon>Coniochaetales</taxon>
        <taxon>Coniochaetaceae</taxon>
        <taxon>Coniochaeta</taxon>
    </lineage>
</organism>
<evidence type="ECO:0000313" key="11">
    <source>
        <dbReference type="EMBL" id="KAJ9148218.1"/>
    </source>
</evidence>
<evidence type="ECO:0000256" key="6">
    <source>
        <dbReference type="ARBA" id="ARBA00023098"/>
    </source>
</evidence>
<dbReference type="Pfam" id="PF00561">
    <property type="entry name" value="Abhydrolase_1"/>
    <property type="match status" value="1"/>
</dbReference>